<evidence type="ECO:0000256" key="3">
    <source>
        <dbReference type="ARBA" id="ARBA00022692"/>
    </source>
</evidence>
<dbReference type="Proteomes" id="UP000315522">
    <property type="component" value="Unassembled WGS sequence"/>
</dbReference>
<dbReference type="PANTHER" id="PTHR43791">
    <property type="entry name" value="PERMEASE-RELATED"/>
    <property type="match status" value="1"/>
</dbReference>
<feature type="domain" description="Major facilitator superfamily (MFS) profile" evidence="8">
    <location>
        <begin position="64"/>
        <end position="474"/>
    </location>
</feature>
<dbReference type="Pfam" id="PF07690">
    <property type="entry name" value="MFS_1"/>
    <property type="match status" value="1"/>
</dbReference>
<sequence length="514" mass="56677">MSSNIISKKSSVEAAASNNLDAEKSEVLLTAGADVGLQFLAQNETVEYTDAEERAVRWKIDLCLMPILAMTFGLQYLDKVTLSYAAVYGMRKDLHFVGSDYSWANSIFYFGYLAGEIPANYLMQRLPIGKFAAANLLIWGALVMLCAVAKNFAGFATLRFLMGLFEACIAPCWIHVTGMFYKGQEQGTRCTIWYSMVGMAAIVGGLLSYGIGHIHTGVDQWQLVFLICGGFTVLWSVVVILWLPDSPLNAKFLNQREKAIATERLRANRTGIKSSKFKWSQAREAFRDPQVWMIALWAGTSNLLNIGGSFLPLIIEDMGFSGITTTLLTLPVGGVEIVAMAVAGGLSMYFVNGRTVIMFVVSLPTLVGAALLTGLPQSNTWGRASGVWLLLCIPASYAILLSLISSNIAGFSKKVTTTAVTFIIYCVSNIISPQLFLSQEAPRYGTGCRAMLVSMAITLLLTVLLGAYYLYENKRRDKLLANTPQEVIDAMATENEEFLDRTDMEDELKFRYRW</sequence>
<dbReference type="InterPro" id="IPR011701">
    <property type="entry name" value="MFS"/>
</dbReference>
<evidence type="ECO:0000256" key="1">
    <source>
        <dbReference type="ARBA" id="ARBA00004141"/>
    </source>
</evidence>
<dbReference type="AlphaFoldDB" id="A0A559MI58"/>
<dbReference type="PROSITE" id="PS50850">
    <property type="entry name" value="MFS"/>
    <property type="match status" value="1"/>
</dbReference>
<feature type="transmembrane region" description="Helical" evidence="7">
    <location>
        <begin position="128"/>
        <end position="148"/>
    </location>
</feature>
<feature type="transmembrane region" description="Helical" evidence="7">
    <location>
        <begin position="356"/>
        <end position="375"/>
    </location>
</feature>
<evidence type="ECO:0000256" key="7">
    <source>
        <dbReference type="SAM" id="Phobius"/>
    </source>
</evidence>
<evidence type="ECO:0000313" key="10">
    <source>
        <dbReference type="Proteomes" id="UP000315522"/>
    </source>
</evidence>
<evidence type="ECO:0000256" key="4">
    <source>
        <dbReference type="ARBA" id="ARBA00022989"/>
    </source>
</evidence>
<dbReference type="InterPro" id="IPR036259">
    <property type="entry name" value="MFS_trans_sf"/>
</dbReference>
<organism evidence="9 10">
    <name type="scientific">Lachnellula willkommii</name>
    <dbReference type="NCBI Taxonomy" id="215461"/>
    <lineage>
        <taxon>Eukaryota</taxon>
        <taxon>Fungi</taxon>
        <taxon>Dikarya</taxon>
        <taxon>Ascomycota</taxon>
        <taxon>Pezizomycotina</taxon>
        <taxon>Leotiomycetes</taxon>
        <taxon>Helotiales</taxon>
        <taxon>Lachnaceae</taxon>
        <taxon>Lachnellula</taxon>
    </lineage>
</organism>
<comment type="subcellular location">
    <subcellularLocation>
        <location evidence="1">Membrane</location>
        <topology evidence="1">Multi-pass membrane protein</topology>
    </subcellularLocation>
</comment>
<dbReference type="GO" id="GO:0022857">
    <property type="term" value="F:transmembrane transporter activity"/>
    <property type="evidence" value="ECO:0007669"/>
    <property type="project" value="InterPro"/>
</dbReference>
<dbReference type="CDD" id="cd17327">
    <property type="entry name" value="MFS_FEN2_like"/>
    <property type="match status" value="1"/>
</dbReference>
<dbReference type="FunFam" id="1.20.1250.20:FF:000064">
    <property type="entry name" value="MFS allantoate transporter"/>
    <property type="match status" value="1"/>
</dbReference>
<feature type="transmembrane region" description="Helical" evidence="7">
    <location>
        <begin position="223"/>
        <end position="243"/>
    </location>
</feature>
<keyword evidence="3 7" id="KW-0812">Transmembrane</keyword>
<comment type="caution">
    <text evidence="9">The sequence shown here is derived from an EMBL/GenBank/DDBJ whole genome shotgun (WGS) entry which is preliminary data.</text>
</comment>
<dbReference type="Gene3D" id="1.20.1250.20">
    <property type="entry name" value="MFS general substrate transporter like domains"/>
    <property type="match status" value="1"/>
</dbReference>
<protein>
    <submittedName>
        <fullName evidence="9">Putative transporter</fullName>
    </submittedName>
</protein>
<dbReference type="EMBL" id="QGML01000280">
    <property type="protein sequence ID" value="TVY92624.1"/>
    <property type="molecule type" value="Genomic_DNA"/>
</dbReference>
<dbReference type="InterPro" id="IPR020846">
    <property type="entry name" value="MFS_dom"/>
</dbReference>
<feature type="transmembrane region" description="Helical" evidence="7">
    <location>
        <begin position="387"/>
        <end position="409"/>
    </location>
</feature>
<keyword evidence="10" id="KW-1185">Reference proteome</keyword>
<gene>
    <name evidence="9" type="ORF">LAWI1_G001464</name>
</gene>
<feature type="transmembrane region" description="Helical" evidence="7">
    <location>
        <begin position="192"/>
        <end position="211"/>
    </location>
</feature>
<keyword evidence="2" id="KW-0813">Transport</keyword>
<dbReference type="GO" id="GO:0016020">
    <property type="term" value="C:membrane"/>
    <property type="evidence" value="ECO:0007669"/>
    <property type="project" value="UniProtKB-SubCell"/>
</dbReference>
<name>A0A559MI58_9HELO</name>
<feature type="transmembrane region" description="Helical" evidence="7">
    <location>
        <begin position="450"/>
        <end position="471"/>
    </location>
</feature>
<proteinExistence type="inferred from homology"/>
<feature type="transmembrane region" description="Helical" evidence="7">
    <location>
        <begin position="160"/>
        <end position="180"/>
    </location>
</feature>
<feature type="transmembrane region" description="Helical" evidence="7">
    <location>
        <begin position="327"/>
        <end position="350"/>
    </location>
</feature>
<keyword evidence="5 7" id="KW-0472">Membrane</keyword>
<reference evidence="9 10" key="1">
    <citation type="submission" date="2018-05" db="EMBL/GenBank/DDBJ databases">
        <title>Genome sequencing and assembly of the regulated plant pathogen Lachnellula willkommii and related sister species for the development of diagnostic species identification markers.</title>
        <authorList>
            <person name="Giroux E."/>
            <person name="Bilodeau G."/>
        </authorList>
    </citation>
    <scope>NUCLEOTIDE SEQUENCE [LARGE SCALE GENOMIC DNA]</scope>
    <source>
        <strain evidence="9 10">CBS 172.35</strain>
    </source>
</reference>
<accession>A0A559MI58</accession>
<evidence type="ECO:0000256" key="5">
    <source>
        <dbReference type="ARBA" id="ARBA00023136"/>
    </source>
</evidence>
<comment type="similarity">
    <text evidence="6">Belongs to the major facilitator superfamily. Allantoate permease family.</text>
</comment>
<keyword evidence="4 7" id="KW-1133">Transmembrane helix</keyword>
<dbReference type="SUPFAM" id="SSF103473">
    <property type="entry name" value="MFS general substrate transporter"/>
    <property type="match status" value="1"/>
</dbReference>
<evidence type="ECO:0000256" key="6">
    <source>
        <dbReference type="ARBA" id="ARBA00037968"/>
    </source>
</evidence>
<feature type="transmembrane region" description="Helical" evidence="7">
    <location>
        <begin position="415"/>
        <end position="438"/>
    </location>
</feature>
<evidence type="ECO:0000259" key="8">
    <source>
        <dbReference type="PROSITE" id="PS50850"/>
    </source>
</evidence>
<evidence type="ECO:0000256" key="2">
    <source>
        <dbReference type="ARBA" id="ARBA00022448"/>
    </source>
</evidence>
<dbReference type="PANTHER" id="PTHR43791:SF70">
    <property type="entry name" value="MAJOR FACILITATOR SUPERFAMILY (MFS) PROFILE DOMAIN-CONTAINING PROTEIN"/>
    <property type="match status" value="1"/>
</dbReference>
<evidence type="ECO:0000313" key="9">
    <source>
        <dbReference type="EMBL" id="TVY92624.1"/>
    </source>
</evidence>
<feature type="transmembrane region" description="Helical" evidence="7">
    <location>
        <begin position="291"/>
        <end position="315"/>
    </location>
</feature>